<evidence type="ECO:0000313" key="1">
    <source>
        <dbReference type="EMBL" id="CAH08563.1"/>
    </source>
</evidence>
<accession>A0A380YQJ7</accession>
<dbReference type="KEGG" id="bfs:BF9343_2782"/>
<organism evidence="1 2">
    <name type="scientific">Bacteroides fragilis (strain ATCC 25285 / DSM 2151 / CCUG 4856 / JCM 11019 / LMG 10263 / NCTC 9343 / Onslow / VPI 2553 / EN-2)</name>
    <dbReference type="NCBI Taxonomy" id="272559"/>
    <lineage>
        <taxon>Bacteria</taxon>
        <taxon>Pseudomonadati</taxon>
        <taxon>Bacteroidota</taxon>
        <taxon>Bacteroidia</taxon>
        <taxon>Bacteroidales</taxon>
        <taxon>Bacteroidaceae</taxon>
        <taxon>Bacteroides</taxon>
    </lineage>
</organism>
<dbReference type="RefSeq" id="WP_010993163.1">
    <property type="nucleotide sequence ID" value="NC_003228.3"/>
</dbReference>
<evidence type="ECO:0000313" key="2">
    <source>
        <dbReference type="Proteomes" id="UP000006731"/>
    </source>
</evidence>
<protein>
    <submittedName>
        <fullName evidence="1">Lipoprotein</fullName>
    </submittedName>
</protein>
<dbReference type="GeneID" id="60366276"/>
<dbReference type="DNASU" id="3287031"/>
<dbReference type="PaxDb" id="272559-BF9343_2782"/>
<dbReference type="HOGENOM" id="CLU_812939_0_0_10"/>
<proteinExistence type="predicted"/>
<dbReference type="EMBL" id="CR626927">
    <property type="protein sequence ID" value="CAH08563.1"/>
    <property type="molecule type" value="Genomic_DNA"/>
</dbReference>
<sequence length="342" mass="36370">MNKEEKKSRFCRACLLLCLCLLSASCASGEGEYEQEIPMEVALTRTDGVAGSEGTPLLLFWKETDFSTGTLGSPYKTSTPAGGIGDYADAPYNTETDYPADNSRVVVMGLCPSVMTTADSHTTYSLPSSRAGLTDVLVTPNGVTGSRKQPFGRALEFAHAAVRIVLKARRTDNTVGKLYVKNLKLTVPARLVCGGVKWDTGTKQYLAAPAAADLVINHSGQILSTEDTQVAVFYLSPCSPADLLADLTGTGGTPGLTLTADVAKDINFTTGARNANFPILDGNLNFMDQFGSPATQLKGGESYETTLKFDIDSFTLEGEEKEWEDGGKMTVPVVVPEPTPGP</sequence>
<keyword evidence="1" id="KW-0449">Lipoprotein</keyword>
<dbReference type="PROSITE" id="PS51257">
    <property type="entry name" value="PROKAR_LIPOPROTEIN"/>
    <property type="match status" value="1"/>
</dbReference>
<accession>Q5LBF7</accession>
<gene>
    <name evidence="1" type="ORF">BF9343_2782</name>
</gene>
<dbReference type="Proteomes" id="UP000006731">
    <property type="component" value="Chromosome"/>
</dbReference>
<dbReference type="AlphaFoldDB" id="Q5LBF7"/>
<name>Q5LBF7_BACFN</name>
<reference evidence="1 2" key="1">
    <citation type="journal article" date="2005" name="Science">
        <title>Extensive DNA inversions in the B. fragilis genome control variable gene expression.</title>
        <authorList>
            <person name="Cerdeno-Tarraga A.M."/>
            <person name="Patrick S."/>
            <person name="Crosmann L."/>
            <person name="Blakely G."/>
            <person name="Abratt V."/>
            <person name="Lennard N."/>
            <person name="Duerden B."/>
            <person name="Poxton I."/>
            <person name="Harris B."/>
            <person name="Quail M.A."/>
            <person name="Barron A."/>
            <person name="Clarck L."/>
            <person name="Corton C."/>
            <person name="Doggett J."/>
            <person name="Holden M.T.G."/>
            <person name="Larke N."/>
            <person name="Line A."/>
            <person name="Lord A."/>
            <person name="Norbertczak H."/>
            <person name="Ormond D."/>
            <person name="Price C."/>
            <person name="Rabbinowitsch E."/>
            <person name="Woodward J."/>
            <person name="Barrel B.G."/>
            <person name="Parkhill J."/>
        </authorList>
    </citation>
    <scope>NUCLEOTIDE SEQUENCE [LARGE SCALE GENOMIC DNA]</scope>
    <source>
        <strain evidence="2">ATCC 25285 / DSM 2151 / CCUG 4856 / JCM 11019 / LMG 10263 / NCTC 9343 / Onslow / VPI 2553 / EN-2</strain>
    </source>
</reference>
<dbReference type="eggNOG" id="ENOG5030M49">
    <property type="taxonomic scope" value="Bacteria"/>
</dbReference>
<keyword evidence="2" id="KW-1185">Reference proteome</keyword>
<dbReference type="BioCyc" id="BFRA272559:G1GHZ-3029-MONOMER"/>